<dbReference type="STRING" id="1123010.SAMN02745724_00674"/>
<dbReference type="InterPro" id="IPR003399">
    <property type="entry name" value="Mce/MlaD"/>
</dbReference>
<dbReference type="Pfam" id="PF02470">
    <property type="entry name" value="MlaD"/>
    <property type="match status" value="2"/>
</dbReference>
<keyword evidence="10" id="KW-1185">Reference proteome</keyword>
<dbReference type="InterPro" id="IPR051800">
    <property type="entry name" value="PqiA-PqiB_transport"/>
</dbReference>
<evidence type="ECO:0000313" key="10">
    <source>
        <dbReference type="Proteomes" id="UP000198862"/>
    </source>
</evidence>
<keyword evidence="4 7" id="KW-0812">Transmembrane</keyword>
<keyword evidence="5 7" id="KW-1133">Transmembrane helix</keyword>
<keyword evidence="2" id="KW-1003">Cell membrane</keyword>
<accession>A0A1I1FLI3</accession>
<evidence type="ECO:0000256" key="5">
    <source>
        <dbReference type="ARBA" id="ARBA00022989"/>
    </source>
</evidence>
<evidence type="ECO:0000313" key="9">
    <source>
        <dbReference type="EMBL" id="SFB99846.1"/>
    </source>
</evidence>
<sequence>MTQTANITQGPKISPIWILPFIALFVGIWMVFQYQNDKGEEIFIRMPHAEGIITGKTQIKVRSVNMGIITDVKLSDNQKYVMARAEINKRYKHLLTNDAKIWVVKPRIDQAGVSGLNTLLSGVYLEFSPGNSKESNSYFTLLTEPPLIANDIKGGRYSLLSRDSQVIEVGTGLYYKGYEVGQIEAAHFDWQEQTMSYQIFIKAPFQNLVTFNTVFWVNSGIEVDLSADGINVKTGSLSKLLKGGISFSVPQREKAGDIVSAGHIFSLSKNYKKALEQRYFLYDYFVIQFEQSIRGLNPGAPVEYRGIRIGTVVESPAMLVVGDKPAYFGTEDIRVPVLIKVEYKRIFHNAKISKEFWQNNLLTWLNKGMRASLKPGNLLTGALYIDLDIYPDAPKYVMEKIAGHNVLPSISSGFSVLTNQVSEVLTKFNKLNIEGSLTQFENAMVEYQALATQLNILIKANKTQAIPDNFNQSMQQVTKSMAQFDKTMKQFRKTMSDYEKGSQVYQQMHKTMSQLKQLTQELQPFLRNLNEQPDMFIFDRNKTQDIEPRSLK</sequence>
<gene>
    <name evidence="9" type="ORF">SAMN02745724_00674</name>
</gene>
<dbReference type="AlphaFoldDB" id="A0A1I1FLI3"/>
<dbReference type="GO" id="GO:0005886">
    <property type="term" value="C:plasma membrane"/>
    <property type="evidence" value="ECO:0007669"/>
    <property type="project" value="UniProtKB-SubCell"/>
</dbReference>
<dbReference type="NCBIfam" id="NF008070">
    <property type="entry name" value="PRK10807.1"/>
    <property type="match status" value="1"/>
</dbReference>
<dbReference type="PANTHER" id="PTHR30462:SF2">
    <property type="entry name" value="INTERMEMBRANE TRANSPORT PROTEIN PQIB"/>
    <property type="match status" value="1"/>
</dbReference>
<feature type="domain" description="Mce/MlaD" evidence="8">
    <location>
        <begin position="39"/>
        <end position="130"/>
    </location>
</feature>
<comment type="subcellular location">
    <subcellularLocation>
        <location evidence="1">Cell inner membrane</location>
    </subcellularLocation>
</comment>
<evidence type="ECO:0000256" key="6">
    <source>
        <dbReference type="ARBA" id="ARBA00023136"/>
    </source>
</evidence>
<dbReference type="Proteomes" id="UP000198862">
    <property type="component" value="Unassembled WGS sequence"/>
</dbReference>
<protein>
    <submittedName>
        <fullName evidence="9">Paraquat-inducible protein B</fullName>
    </submittedName>
</protein>
<feature type="domain" description="Mce/MlaD" evidence="8">
    <location>
        <begin position="285"/>
        <end position="388"/>
    </location>
</feature>
<evidence type="ECO:0000256" key="2">
    <source>
        <dbReference type="ARBA" id="ARBA00022475"/>
    </source>
</evidence>
<reference evidence="9 10" key="1">
    <citation type="submission" date="2016-10" db="EMBL/GenBank/DDBJ databases">
        <authorList>
            <person name="de Groot N.N."/>
        </authorList>
    </citation>
    <scope>NUCLEOTIDE SEQUENCE [LARGE SCALE GENOMIC DNA]</scope>
    <source>
        <strain evidence="9 10">DSM 6059</strain>
    </source>
</reference>
<evidence type="ECO:0000256" key="3">
    <source>
        <dbReference type="ARBA" id="ARBA00022519"/>
    </source>
</evidence>
<evidence type="ECO:0000256" key="4">
    <source>
        <dbReference type="ARBA" id="ARBA00022692"/>
    </source>
</evidence>
<organism evidence="9 10">
    <name type="scientific">Pseudoalteromonas denitrificans DSM 6059</name>
    <dbReference type="NCBI Taxonomy" id="1123010"/>
    <lineage>
        <taxon>Bacteria</taxon>
        <taxon>Pseudomonadati</taxon>
        <taxon>Pseudomonadota</taxon>
        <taxon>Gammaproteobacteria</taxon>
        <taxon>Alteromonadales</taxon>
        <taxon>Pseudoalteromonadaceae</taxon>
        <taxon>Pseudoalteromonas</taxon>
    </lineage>
</organism>
<dbReference type="EMBL" id="FOLO01000003">
    <property type="protein sequence ID" value="SFB99846.1"/>
    <property type="molecule type" value="Genomic_DNA"/>
</dbReference>
<evidence type="ECO:0000259" key="8">
    <source>
        <dbReference type="Pfam" id="PF02470"/>
    </source>
</evidence>
<dbReference type="RefSeq" id="WP_091979928.1">
    <property type="nucleotide sequence ID" value="NZ_FOLO01000003.1"/>
</dbReference>
<feature type="transmembrane region" description="Helical" evidence="7">
    <location>
        <begin position="12"/>
        <end position="32"/>
    </location>
</feature>
<dbReference type="OrthoDB" id="9806984at2"/>
<dbReference type="PANTHER" id="PTHR30462">
    <property type="entry name" value="INTERMEMBRANE TRANSPORT PROTEIN PQIB-RELATED"/>
    <property type="match status" value="1"/>
</dbReference>
<keyword evidence="6 7" id="KW-0472">Membrane</keyword>
<proteinExistence type="predicted"/>
<evidence type="ECO:0000256" key="7">
    <source>
        <dbReference type="SAM" id="Phobius"/>
    </source>
</evidence>
<keyword evidence="3" id="KW-0997">Cell inner membrane</keyword>
<name>A0A1I1FLI3_9GAMM</name>
<evidence type="ECO:0000256" key="1">
    <source>
        <dbReference type="ARBA" id="ARBA00004533"/>
    </source>
</evidence>